<dbReference type="KEGG" id="smai:EXU30_07885"/>
<feature type="domain" description="Radical SAM core" evidence="1">
    <location>
        <begin position="26"/>
        <end position="249"/>
    </location>
</feature>
<keyword evidence="3" id="KW-1185">Reference proteome</keyword>
<organism evidence="2 3">
    <name type="scientific">Shewanella maritima</name>
    <dbReference type="NCBI Taxonomy" id="2520507"/>
    <lineage>
        <taxon>Bacteria</taxon>
        <taxon>Pseudomonadati</taxon>
        <taxon>Pseudomonadota</taxon>
        <taxon>Gammaproteobacteria</taxon>
        <taxon>Alteromonadales</taxon>
        <taxon>Shewanellaceae</taxon>
        <taxon>Shewanella</taxon>
    </lineage>
</organism>
<dbReference type="InterPro" id="IPR023404">
    <property type="entry name" value="rSAM_horseshoe"/>
</dbReference>
<protein>
    <submittedName>
        <fullName evidence="2">Radical SAM protein</fullName>
    </submittedName>
</protein>
<name>A0A411PMR2_9GAMM</name>
<dbReference type="Proteomes" id="UP000291106">
    <property type="component" value="Chromosome"/>
</dbReference>
<dbReference type="Gene3D" id="3.80.30.20">
    <property type="entry name" value="tm_1862 like domain"/>
    <property type="match status" value="1"/>
</dbReference>
<sequence length="410" mass="46251">MRKEIVKSLNLDGVQLIESSFNRDFSSNTVVDTLYIHIPFCQTLCKYCSFFKVKFNEQLALAYFSALRKEIRFVIKSGLQFRKVYIGGGTTTILEEELVKTILLIKELVGDVEVSCESDPIYFSQGNPKSLVGLIDRMSIGVQSFDDQILKRTGRFEKFGCGHQLQDYIGIARNLFPNINIDFMFGFKGQTIDLVRNDMEIAIKLQAEQITTYPLSFGVGPLRRKEEELAGNNAALFTHFQAAKSTLTNSYSRELPWVYKNRTCTIEQSKYVLDGESCFGIGAGAFGRIKNQFNISTFSIGRYIELINSRGYGAFYKKNISDNAIAQHDLMMMLAHGKIDDELFQEHSGKSLSRALPLELTFLSLIGAVTKIEGGYETTKEGEFLAFKMFGGFLTGMNYLRSEARGLTFC</sequence>
<evidence type="ECO:0000313" key="2">
    <source>
        <dbReference type="EMBL" id="QBF84837.1"/>
    </source>
</evidence>
<dbReference type="PANTHER" id="PTHR13932:SF5">
    <property type="entry name" value="RADICAL S-ADENOSYL METHIONINE DOMAIN-CONTAINING PROTEIN 1, MITOCHONDRIAL"/>
    <property type="match status" value="1"/>
</dbReference>
<dbReference type="AlphaFoldDB" id="A0A411PMR2"/>
<evidence type="ECO:0000313" key="3">
    <source>
        <dbReference type="Proteomes" id="UP000291106"/>
    </source>
</evidence>
<dbReference type="SFLD" id="SFLDG01065">
    <property type="entry name" value="anaerobic_coproporphyrinogen-I"/>
    <property type="match status" value="1"/>
</dbReference>
<dbReference type="GO" id="GO:0006779">
    <property type="term" value="P:porphyrin-containing compound biosynthetic process"/>
    <property type="evidence" value="ECO:0007669"/>
    <property type="project" value="TreeGrafter"/>
</dbReference>
<dbReference type="OrthoDB" id="9808022at2"/>
<dbReference type="Pfam" id="PF04055">
    <property type="entry name" value="Radical_SAM"/>
    <property type="match status" value="1"/>
</dbReference>
<proteinExistence type="predicted"/>
<dbReference type="SMART" id="SM00729">
    <property type="entry name" value="Elp3"/>
    <property type="match status" value="1"/>
</dbReference>
<dbReference type="InterPro" id="IPR007197">
    <property type="entry name" value="rSAM"/>
</dbReference>
<dbReference type="InterPro" id="IPR034505">
    <property type="entry name" value="Coproporphyrinogen-III_oxidase"/>
</dbReference>
<dbReference type="GO" id="GO:0005737">
    <property type="term" value="C:cytoplasm"/>
    <property type="evidence" value="ECO:0007669"/>
    <property type="project" value="TreeGrafter"/>
</dbReference>
<dbReference type="SUPFAM" id="SSF102114">
    <property type="entry name" value="Radical SAM enzymes"/>
    <property type="match status" value="1"/>
</dbReference>
<dbReference type="PANTHER" id="PTHR13932">
    <property type="entry name" value="COPROPORPHYRINIGEN III OXIDASE"/>
    <property type="match status" value="1"/>
</dbReference>
<accession>A0A411PMR2</accession>
<dbReference type="InterPro" id="IPR006638">
    <property type="entry name" value="Elp3/MiaA/NifB-like_rSAM"/>
</dbReference>
<dbReference type="GO" id="GO:0051539">
    <property type="term" value="F:4 iron, 4 sulfur cluster binding"/>
    <property type="evidence" value="ECO:0007669"/>
    <property type="project" value="TreeGrafter"/>
</dbReference>
<dbReference type="EMBL" id="CP036200">
    <property type="protein sequence ID" value="QBF84837.1"/>
    <property type="molecule type" value="Genomic_DNA"/>
</dbReference>
<evidence type="ECO:0000259" key="1">
    <source>
        <dbReference type="PROSITE" id="PS51918"/>
    </source>
</evidence>
<dbReference type="GO" id="GO:0003824">
    <property type="term" value="F:catalytic activity"/>
    <property type="evidence" value="ECO:0007669"/>
    <property type="project" value="InterPro"/>
</dbReference>
<dbReference type="PROSITE" id="PS51918">
    <property type="entry name" value="RADICAL_SAM"/>
    <property type="match status" value="1"/>
</dbReference>
<reference evidence="2 3" key="1">
    <citation type="submission" date="2019-02" db="EMBL/GenBank/DDBJ databases">
        <title>Shewanella sp. D4-2 isolated from Dokdo Island.</title>
        <authorList>
            <person name="Baek K."/>
        </authorList>
    </citation>
    <scope>NUCLEOTIDE SEQUENCE [LARGE SCALE GENOMIC DNA]</scope>
    <source>
        <strain evidence="2 3">D4-2</strain>
    </source>
</reference>
<dbReference type="InterPro" id="IPR058240">
    <property type="entry name" value="rSAM_sf"/>
</dbReference>
<dbReference type="SFLD" id="SFLDS00029">
    <property type="entry name" value="Radical_SAM"/>
    <property type="match status" value="1"/>
</dbReference>
<gene>
    <name evidence="2" type="ORF">EXU30_07885</name>
</gene>